<reference evidence="2" key="1">
    <citation type="journal article" date="2014" name="Int. J. Syst. Evol. Microbiol.">
        <title>Complete genome sequence of Corynebacterium casei LMG S-19264T (=DSM 44701T), isolated from a smear-ripened cheese.</title>
        <authorList>
            <consortium name="US DOE Joint Genome Institute (JGI-PGF)"/>
            <person name="Walter F."/>
            <person name="Albersmeier A."/>
            <person name="Kalinowski J."/>
            <person name="Ruckert C."/>
        </authorList>
    </citation>
    <scope>NUCLEOTIDE SEQUENCE</scope>
    <source>
        <strain evidence="2">CCM 7086</strain>
    </source>
</reference>
<gene>
    <name evidence="2" type="ORF">GCM10007205_27620</name>
</gene>
<dbReference type="EMBL" id="BMCG01000006">
    <property type="protein sequence ID" value="GGC17112.1"/>
    <property type="molecule type" value="Genomic_DNA"/>
</dbReference>
<dbReference type="InterPro" id="IPR016181">
    <property type="entry name" value="Acyl_CoA_acyltransferase"/>
</dbReference>
<evidence type="ECO:0000259" key="1">
    <source>
        <dbReference type="PROSITE" id="PS51186"/>
    </source>
</evidence>
<dbReference type="Proteomes" id="UP000620266">
    <property type="component" value="Unassembled WGS sequence"/>
</dbReference>
<dbReference type="RefSeq" id="WP_188397186.1">
    <property type="nucleotide sequence ID" value="NZ_BMCG01000006.1"/>
</dbReference>
<feature type="domain" description="N-acetyltransferase" evidence="1">
    <location>
        <begin position="12"/>
        <end position="155"/>
    </location>
</feature>
<evidence type="ECO:0000313" key="3">
    <source>
        <dbReference type="Proteomes" id="UP000620266"/>
    </source>
</evidence>
<comment type="caution">
    <text evidence="2">The sequence shown here is derived from an EMBL/GenBank/DDBJ whole genome shotgun (WGS) entry which is preliminary data.</text>
</comment>
<sequence length="158" mass="18119">MNQSSFSSSGNCVVERAQGDASTIIAEMLHPYLRELGTSEPYPYLPLYWQEKERHPFLIKDGIKVIGFVLVRALDEHHIFELAEFYIFPKERGKGYGRSAVQQLFSLFQGRWKLTILAGNSAALGFWRKVMPLFSEEITDKEDGSQTFTFQVDFGQNE</sequence>
<dbReference type="Gene3D" id="3.40.630.30">
    <property type="match status" value="1"/>
</dbReference>
<dbReference type="Pfam" id="PF00583">
    <property type="entry name" value="Acetyltransf_1"/>
    <property type="match status" value="1"/>
</dbReference>
<dbReference type="SUPFAM" id="SSF55729">
    <property type="entry name" value="Acyl-CoA N-acyltransferases (Nat)"/>
    <property type="match status" value="1"/>
</dbReference>
<accession>A0A8J2UMA5</accession>
<reference evidence="2" key="2">
    <citation type="submission" date="2020-09" db="EMBL/GenBank/DDBJ databases">
        <authorList>
            <person name="Sun Q."/>
            <person name="Sedlacek I."/>
        </authorList>
    </citation>
    <scope>NUCLEOTIDE SEQUENCE</scope>
    <source>
        <strain evidence="2">CCM 7086</strain>
    </source>
</reference>
<organism evidence="2 3">
    <name type="scientific">Oxalicibacterium flavum</name>
    <dbReference type="NCBI Taxonomy" id="179467"/>
    <lineage>
        <taxon>Bacteria</taxon>
        <taxon>Pseudomonadati</taxon>
        <taxon>Pseudomonadota</taxon>
        <taxon>Betaproteobacteria</taxon>
        <taxon>Burkholderiales</taxon>
        <taxon>Oxalobacteraceae</taxon>
        <taxon>Oxalicibacterium</taxon>
    </lineage>
</organism>
<dbReference type="PROSITE" id="PS51186">
    <property type="entry name" value="GNAT"/>
    <property type="match status" value="1"/>
</dbReference>
<dbReference type="InterPro" id="IPR000182">
    <property type="entry name" value="GNAT_dom"/>
</dbReference>
<name>A0A8J2UMA5_9BURK</name>
<keyword evidence="3" id="KW-1185">Reference proteome</keyword>
<dbReference type="GO" id="GO:0016747">
    <property type="term" value="F:acyltransferase activity, transferring groups other than amino-acyl groups"/>
    <property type="evidence" value="ECO:0007669"/>
    <property type="project" value="InterPro"/>
</dbReference>
<protein>
    <recommendedName>
        <fullName evidence="1">N-acetyltransferase domain-containing protein</fullName>
    </recommendedName>
</protein>
<proteinExistence type="predicted"/>
<dbReference type="CDD" id="cd04301">
    <property type="entry name" value="NAT_SF"/>
    <property type="match status" value="1"/>
</dbReference>
<dbReference type="AlphaFoldDB" id="A0A8J2UMA5"/>
<evidence type="ECO:0000313" key="2">
    <source>
        <dbReference type="EMBL" id="GGC17112.1"/>
    </source>
</evidence>